<dbReference type="STRING" id="1851148.SMSP2_01402"/>
<dbReference type="PANTHER" id="PTHR30093">
    <property type="entry name" value="GENERAL SECRETION PATHWAY PROTEIN G"/>
    <property type="match status" value="1"/>
</dbReference>
<sequence>MYSSNKNSSKAFTLIELLVVISIIALLMAIMMPALNKARNQARSVVCSAKLRDMNIGYLTYIAEYGDRFPPYELSIGKYWTGLLMPYHGMNPEEANELRTCPSATKTRDYPYTGNYQHKWHGSRGSWLNTEEAEYTGSYGWNAWLNKEGMMYINYVDRFDKPYRSLGYVEHPDKTPTFGDCVWTHALPQTSDPKPDNLTGDLLPGRFNNTATFAMDRHDMAVNIAMVDGSVMHVNIEDIWQLYWHRGFTPRELELPKR</sequence>
<dbReference type="PANTHER" id="PTHR30093:SF2">
    <property type="entry name" value="TYPE II SECRETION SYSTEM PROTEIN H"/>
    <property type="match status" value="1"/>
</dbReference>
<keyword evidence="1" id="KW-0472">Membrane</keyword>
<dbReference type="OrthoDB" id="279149at2"/>
<evidence type="ECO:0000256" key="1">
    <source>
        <dbReference type="SAM" id="Phobius"/>
    </source>
</evidence>
<dbReference type="SUPFAM" id="SSF54523">
    <property type="entry name" value="Pili subunits"/>
    <property type="match status" value="1"/>
</dbReference>
<accession>A0A1Q2MER9</accession>
<dbReference type="Pfam" id="PF07963">
    <property type="entry name" value="N_methyl"/>
    <property type="match status" value="1"/>
</dbReference>
<evidence type="ECO:0000313" key="2">
    <source>
        <dbReference type="EMBL" id="AQQ71038.1"/>
    </source>
</evidence>
<dbReference type="InterPro" id="IPR045584">
    <property type="entry name" value="Pilin-like"/>
</dbReference>
<reference evidence="3" key="1">
    <citation type="submission" date="2017-02" db="EMBL/GenBank/DDBJ databases">
        <title>Comparative genomics and description of representatives of a novel lineage of planctomycetes thriving in anoxic sediments.</title>
        <authorList>
            <person name="Spring S."/>
            <person name="Bunk B."/>
            <person name="Sproer C."/>
        </authorList>
    </citation>
    <scope>NUCLEOTIDE SEQUENCE [LARGE SCALE GENOMIC DNA]</scope>
    <source>
        <strain evidence="3">SM-Chi-D1</strain>
    </source>
</reference>
<dbReference type="InterPro" id="IPR012902">
    <property type="entry name" value="N_methyl_site"/>
</dbReference>
<dbReference type="AlphaFoldDB" id="A0A1Q2MER9"/>
<evidence type="ECO:0000313" key="3">
    <source>
        <dbReference type="Proteomes" id="UP000188181"/>
    </source>
</evidence>
<keyword evidence="3" id="KW-1185">Reference proteome</keyword>
<feature type="transmembrane region" description="Helical" evidence="1">
    <location>
        <begin position="12"/>
        <end position="35"/>
    </location>
</feature>
<proteinExistence type="predicted"/>
<dbReference type="EMBL" id="CP019646">
    <property type="protein sequence ID" value="AQQ71038.1"/>
    <property type="molecule type" value="Genomic_DNA"/>
</dbReference>
<keyword evidence="1" id="KW-1133">Transmembrane helix</keyword>
<keyword evidence="1" id="KW-0812">Transmembrane</keyword>
<dbReference type="NCBIfam" id="TIGR02532">
    <property type="entry name" value="IV_pilin_GFxxxE"/>
    <property type="match status" value="1"/>
</dbReference>
<dbReference type="Gene3D" id="3.30.700.10">
    <property type="entry name" value="Glycoprotein, Type 4 Pilin"/>
    <property type="match status" value="1"/>
</dbReference>
<dbReference type="RefSeq" id="WP_146683255.1">
    <property type="nucleotide sequence ID" value="NZ_CP019646.1"/>
</dbReference>
<protein>
    <submittedName>
        <fullName evidence="2">Type II secretion system protein G</fullName>
    </submittedName>
</protein>
<gene>
    <name evidence="2" type="ORF">SMSP2_01402</name>
</gene>
<organism evidence="2 3">
    <name type="scientific">Limihaloglobus sulfuriphilus</name>
    <dbReference type="NCBI Taxonomy" id="1851148"/>
    <lineage>
        <taxon>Bacteria</taxon>
        <taxon>Pseudomonadati</taxon>
        <taxon>Planctomycetota</taxon>
        <taxon>Phycisphaerae</taxon>
        <taxon>Sedimentisphaerales</taxon>
        <taxon>Sedimentisphaeraceae</taxon>
        <taxon>Limihaloglobus</taxon>
    </lineage>
</organism>
<dbReference type="Proteomes" id="UP000188181">
    <property type="component" value="Chromosome"/>
</dbReference>
<dbReference type="KEGG" id="pbas:SMSP2_01402"/>
<name>A0A1Q2MER9_9BACT</name>